<protein>
    <submittedName>
        <fullName evidence="1">Uncharacterized protein</fullName>
    </submittedName>
</protein>
<proteinExistence type="predicted"/>
<dbReference type="AlphaFoldDB" id="A0A8S1N1M2"/>
<dbReference type="Proteomes" id="UP000692954">
    <property type="component" value="Unassembled WGS sequence"/>
</dbReference>
<sequence>MLQSILIQKFQMILNLQNKFQEVRYLWQILIANNQKEKI</sequence>
<keyword evidence="2" id="KW-1185">Reference proteome</keyword>
<accession>A0A8S1N1M2</accession>
<evidence type="ECO:0000313" key="2">
    <source>
        <dbReference type="Proteomes" id="UP000692954"/>
    </source>
</evidence>
<gene>
    <name evidence="1" type="ORF">PSON_ATCC_30995.1.T0500022</name>
</gene>
<reference evidence="1" key="1">
    <citation type="submission" date="2021-01" db="EMBL/GenBank/DDBJ databases">
        <authorList>
            <consortium name="Genoscope - CEA"/>
            <person name="William W."/>
        </authorList>
    </citation>
    <scope>NUCLEOTIDE SEQUENCE</scope>
</reference>
<comment type="caution">
    <text evidence="1">The sequence shown here is derived from an EMBL/GenBank/DDBJ whole genome shotgun (WGS) entry which is preliminary data.</text>
</comment>
<dbReference type="EMBL" id="CAJJDN010000050">
    <property type="protein sequence ID" value="CAD8086500.1"/>
    <property type="molecule type" value="Genomic_DNA"/>
</dbReference>
<name>A0A8S1N1M2_9CILI</name>
<evidence type="ECO:0000313" key="1">
    <source>
        <dbReference type="EMBL" id="CAD8086500.1"/>
    </source>
</evidence>
<organism evidence="1 2">
    <name type="scientific">Paramecium sonneborni</name>
    <dbReference type="NCBI Taxonomy" id="65129"/>
    <lineage>
        <taxon>Eukaryota</taxon>
        <taxon>Sar</taxon>
        <taxon>Alveolata</taxon>
        <taxon>Ciliophora</taxon>
        <taxon>Intramacronucleata</taxon>
        <taxon>Oligohymenophorea</taxon>
        <taxon>Peniculida</taxon>
        <taxon>Parameciidae</taxon>
        <taxon>Paramecium</taxon>
    </lineage>
</organism>